<feature type="compositionally biased region" description="Acidic residues" evidence="1">
    <location>
        <begin position="32"/>
        <end position="46"/>
    </location>
</feature>
<comment type="caution">
    <text evidence="2">The sequence shown here is derived from an EMBL/GenBank/DDBJ whole genome shotgun (WGS) entry which is preliminary data.</text>
</comment>
<evidence type="ECO:0000313" key="2">
    <source>
        <dbReference type="EMBL" id="KAJ4477364.1"/>
    </source>
</evidence>
<evidence type="ECO:0000313" key="3">
    <source>
        <dbReference type="Proteomes" id="UP001150266"/>
    </source>
</evidence>
<sequence>MAAYFRSWLTLPAASSSPTPSGIIPSFSYSTGDEDDGSDTEKEDNDTAPAFPSLNSAQRMQSIYTTLTDTQLMPPPAAPNLSSGLAVPLTTTKSPVKSSKKREKVALAPGHSPLDWAALKSSGKDLRVRSLTLPRSERSGISQIHGFCYRE</sequence>
<dbReference type="OrthoDB" id="432299at2759"/>
<proteinExistence type="predicted"/>
<reference evidence="2" key="1">
    <citation type="submission" date="2022-08" db="EMBL/GenBank/DDBJ databases">
        <title>A Global Phylogenomic Analysis of the Shiitake Genus Lentinula.</title>
        <authorList>
            <consortium name="DOE Joint Genome Institute"/>
            <person name="Sierra-Patev S."/>
            <person name="Min B."/>
            <person name="Naranjo-Ortiz M."/>
            <person name="Looney B."/>
            <person name="Konkel Z."/>
            <person name="Slot J.C."/>
            <person name="Sakamoto Y."/>
            <person name="Steenwyk J.L."/>
            <person name="Rokas A."/>
            <person name="Carro J."/>
            <person name="Camarero S."/>
            <person name="Ferreira P."/>
            <person name="Molpeceres G."/>
            <person name="Ruiz-Duenas F.J."/>
            <person name="Serrano A."/>
            <person name="Henrissat B."/>
            <person name="Drula E."/>
            <person name="Hughes K.W."/>
            <person name="Mata J.L."/>
            <person name="Ishikawa N.K."/>
            <person name="Vargas-Isla R."/>
            <person name="Ushijima S."/>
            <person name="Smith C.A."/>
            <person name="Ahrendt S."/>
            <person name="Andreopoulos W."/>
            <person name="He G."/>
            <person name="Labutti K."/>
            <person name="Lipzen A."/>
            <person name="Ng V."/>
            <person name="Riley R."/>
            <person name="Sandor L."/>
            <person name="Barry K."/>
            <person name="Martinez A.T."/>
            <person name="Xiao Y."/>
            <person name="Gibbons J.G."/>
            <person name="Terashima K."/>
            <person name="Grigoriev I.V."/>
            <person name="Hibbett D.S."/>
        </authorList>
    </citation>
    <scope>NUCLEOTIDE SEQUENCE</scope>
    <source>
        <strain evidence="2">JLM2183</strain>
    </source>
</reference>
<feature type="compositionally biased region" description="Low complexity" evidence="1">
    <location>
        <begin position="10"/>
        <end position="26"/>
    </location>
</feature>
<keyword evidence="3" id="KW-1185">Reference proteome</keyword>
<feature type="region of interest" description="Disordered" evidence="1">
    <location>
        <begin position="10"/>
        <end position="58"/>
    </location>
</feature>
<name>A0A9W9DMZ7_9AGAR</name>
<protein>
    <submittedName>
        <fullName evidence="2">Uncharacterized protein</fullName>
    </submittedName>
</protein>
<gene>
    <name evidence="2" type="ORF">J3R30DRAFT_209440</name>
</gene>
<evidence type="ECO:0000256" key="1">
    <source>
        <dbReference type="SAM" id="MobiDB-lite"/>
    </source>
</evidence>
<accession>A0A9W9DMZ7</accession>
<dbReference type="AlphaFoldDB" id="A0A9W9DMZ7"/>
<feature type="region of interest" description="Disordered" evidence="1">
    <location>
        <begin position="70"/>
        <end position="106"/>
    </location>
</feature>
<dbReference type="Proteomes" id="UP001150266">
    <property type="component" value="Unassembled WGS sequence"/>
</dbReference>
<dbReference type="EMBL" id="JAOTPV010000010">
    <property type="protein sequence ID" value="KAJ4477364.1"/>
    <property type="molecule type" value="Genomic_DNA"/>
</dbReference>
<organism evidence="2 3">
    <name type="scientific">Lentinula aciculospora</name>
    <dbReference type="NCBI Taxonomy" id="153920"/>
    <lineage>
        <taxon>Eukaryota</taxon>
        <taxon>Fungi</taxon>
        <taxon>Dikarya</taxon>
        <taxon>Basidiomycota</taxon>
        <taxon>Agaricomycotina</taxon>
        <taxon>Agaricomycetes</taxon>
        <taxon>Agaricomycetidae</taxon>
        <taxon>Agaricales</taxon>
        <taxon>Marasmiineae</taxon>
        <taxon>Omphalotaceae</taxon>
        <taxon>Lentinula</taxon>
    </lineage>
</organism>